<keyword evidence="1" id="KW-0812">Transmembrane</keyword>
<organism evidence="2 3">
    <name type="scientific">Thermococcus celer Vu 13 = JCM 8558</name>
    <dbReference type="NCBI Taxonomy" id="1293037"/>
    <lineage>
        <taxon>Archaea</taxon>
        <taxon>Methanobacteriati</taxon>
        <taxon>Methanobacteriota</taxon>
        <taxon>Thermococci</taxon>
        <taxon>Thermococcales</taxon>
        <taxon>Thermococcaceae</taxon>
        <taxon>Thermococcus</taxon>
    </lineage>
</organism>
<protein>
    <submittedName>
        <fullName evidence="2">Uncharacterized protein</fullName>
    </submittedName>
</protein>
<dbReference type="EMBL" id="CP014854">
    <property type="protein sequence ID" value="ASI98826.1"/>
    <property type="molecule type" value="Genomic_DNA"/>
</dbReference>
<proteinExistence type="predicted"/>
<evidence type="ECO:0000256" key="1">
    <source>
        <dbReference type="SAM" id="Phobius"/>
    </source>
</evidence>
<feature type="transmembrane region" description="Helical" evidence="1">
    <location>
        <begin position="48"/>
        <end position="69"/>
    </location>
</feature>
<reference evidence="2 3" key="1">
    <citation type="submission" date="2016-03" db="EMBL/GenBank/DDBJ databases">
        <title>Complete genome sequence of Thermococcus celer.</title>
        <authorList>
            <person name="Oger P.M."/>
        </authorList>
    </citation>
    <scope>NUCLEOTIDE SEQUENCE [LARGE SCALE GENOMIC DNA]</scope>
    <source>
        <strain evidence="2 3">Vu 13</strain>
    </source>
</reference>
<dbReference type="OrthoDB" id="85889at2157"/>
<keyword evidence="3" id="KW-1185">Reference proteome</keyword>
<keyword evidence="1" id="KW-1133">Transmembrane helix</keyword>
<dbReference type="KEGG" id="tce:A3L02_04250"/>
<dbReference type="AlphaFoldDB" id="A0A218P1L4"/>
<name>A0A218P1L4_THECE</name>
<accession>A0A218P1L4</accession>
<feature type="transmembrane region" description="Helical" evidence="1">
    <location>
        <begin position="76"/>
        <end position="97"/>
    </location>
</feature>
<keyword evidence="1" id="KW-0472">Membrane</keyword>
<dbReference type="GeneID" id="33323941"/>
<evidence type="ECO:0000313" key="3">
    <source>
        <dbReference type="Proteomes" id="UP000197156"/>
    </source>
</evidence>
<dbReference type="RefSeq" id="WP_088862782.1">
    <property type="nucleotide sequence ID" value="NZ_CP014854.1"/>
</dbReference>
<gene>
    <name evidence="2" type="ORF">A3L02_04250</name>
</gene>
<sequence length="431" mass="48075">MRSGWRHRALHREGPRFRLAEYLKALTAVLLIVWLFKGPLRLEPYNDWLVYAIVAFLFAFELLGVGKWFGVTVSGVVFALARGFFWTSVFLFFGKWLGMSKALTGYAGTAFAYAVVLTIAGLLLAKFDERRLDLKVEGKAYEFKGADFGDVKLEGKGKAYPVKFGRKRVGWVLDGEAMVKARTPLGEITKKLLSPVVVWTEENVAGKKVPADPAFVGSVNRLLNPERMYRGKGSTVDLGFIKVYEGEDFEYVRLPFLEVMQTPTGEEVRVGPIRIHEGNPGMPPEEMLTIRELRNGFQLTKVGERLKIRTEEYSIEVEGERVTYRSGNETLSLGETVSLRSGDVSVGVGRGRARIRIEDAVISARDGKVKIRAGGKTYTIENPDAFKLVVKKAKEIVEEQSAGLIEGLGVDRALLNKRVKELLDELTGYIG</sequence>
<feature type="transmembrane region" description="Helical" evidence="1">
    <location>
        <begin position="20"/>
        <end position="36"/>
    </location>
</feature>
<feature type="transmembrane region" description="Helical" evidence="1">
    <location>
        <begin position="103"/>
        <end position="125"/>
    </location>
</feature>
<dbReference type="Proteomes" id="UP000197156">
    <property type="component" value="Chromosome"/>
</dbReference>
<evidence type="ECO:0000313" key="2">
    <source>
        <dbReference type="EMBL" id="ASI98826.1"/>
    </source>
</evidence>